<evidence type="ECO:0000259" key="6">
    <source>
        <dbReference type="Pfam" id="PF03124"/>
    </source>
</evidence>
<gene>
    <name evidence="7" type="ORF">SCUD_LOCUS3154</name>
</gene>
<accession>A0A3P7YRA5</accession>
<dbReference type="AlphaFoldDB" id="A0A3P7YRA5"/>
<reference evidence="7 8" key="1">
    <citation type="submission" date="2018-11" db="EMBL/GenBank/DDBJ databases">
        <authorList>
            <consortium name="Pathogen Informatics"/>
        </authorList>
    </citation>
    <scope>NUCLEOTIDE SEQUENCE [LARGE SCALE GENOMIC DNA]</scope>
    <source>
        <strain>Dakar</strain>
        <strain evidence="8">Senegal</strain>
    </source>
</reference>
<comment type="subcellular location">
    <subcellularLocation>
        <location evidence="1">Membrane</location>
        <topology evidence="1">Multi-pass membrane protein</topology>
    </subcellularLocation>
</comment>
<dbReference type="EMBL" id="UZAK01003446">
    <property type="protein sequence ID" value="VDO79779.1"/>
    <property type="molecule type" value="Genomic_DNA"/>
</dbReference>
<evidence type="ECO:0000256" key="4">
    <source>
        <dbReference type="ARBA" id="ARBA00023136"/>
    </source>
</evidence>
<evidence type="ECO:0000256" key="1">
    <source>
        <dbReference type="ARBA" id="ARBA00004141"/>
    </source>
</evidence>
<feature type="transmembrane region" description="Helical" evidence="5">
    <location>
        <begin position="6"/>
        <end position="25"/>
    </location>
</feature>
<evidence type="ECO:0000313" key="7">
    <source>
        <dbReference type="EMBL" id="VDO79779.1"/>
    </source>
</evidence>
<dbReference type="GO" id="GO:0016020">
    <property type="term" value="C:membrane"/>
    <property type="evidence" value="ECO:0007669"/>
    <property type="project" value="UniProtKB-SubCell"/>
</dbReference>
<organism evidence="7 8">
    <name type="scientific">Schistosoma curassoni</name>
    <dbReference type="NCBI Taxonomy" id="6186"/>
    <lineage>
        <taxon>Eukaryota</taxon>
        <taxon>Metazoa</taxon>
        <taxon>Spiralia</taxon>
        <taxon>Lophotrochozoa</taxon>
        <taxon>Platyhelminthes</taxon>
        <taxon>Trematoda</taxon>
        <taxon>Digenea</taxon>
        <taxon>Strigeidida</taxon>
        <taxon>Schistosomatoidea</taxon>
        <taxon>Schistosomatidae</taxon>
        <taxon>Schistosoma</taxon>
    </lineage>
</organism>
<dbReference type="InterPro" id="IPR004342">
    <property type="entry name" value="EXS_C"/>
</dbReference>
<dbReference type="Proteomes" id="UP000279833">
    <property type="component" value="Unassembled WGS sequence"/>
</dbReference>
<name>A0A3P7YRA5_9TREM</name>
<keyword evidence="8" id="KW-1185">Reference proteome</keyword>
<sequence>MFYGYILVVFYLNVFICVQLFYFVLSSFQGRIIRAPFAKVSFADFWLADQLTSLSFIFPDIAYFICFYSSQIDWANGMSYKPQNSSSLTLPSLVMGHNSQYSNSTRLTIPSCASHSNEIIEKWLKQTIDDYLVKHQENTHFASEKNFT</sequence>
<protein>
    <recommendedName>
        <fullName evidence="6">EXS domain-containing protein</fullName>
    </recommendedName>
</protein>
<feature type="domain" description="EXS" evidence="6">
    <location>
        <begin position="6"/>
        <end position="91"/>
    </location>
</feature>
<keyword evidence="2 5" id="KW-0812">Transmembrane</keyword>
<evidence type="ECO:0000256" key="3">
    <source>
        <dbReference type="ARBA" id="ARBA00022989"/>
    </source>
</evidence>
<proteinExistence type="predicted"/>
<evidence type="ECO:0000256" key="2">
    <source>
        <dbReference type="ARBA" id="ARBA00022692"/>
    </source>
</evidence>
<evidence type="ECO:0000256" key="5">
    <source>
        <dbReference type="SAM" id="Phobius"/>
    </source>
</evidence>
<dbReference type="Pfam" id="PF03124">
    <property type="entry name" value="EXS"/>
    <property type="match status" value="1"/>
</dbReference>
<keyword evidence="4 5" id="KW-0472">Membrane</keyword>
<evidence type="ECO:0000313" key="8">
    <source>
        <dbReference type="Proteomes" id="UP000279833"/>
    </source>
</evidence>
<keyword evidence="3 5" id="KW-1133">Transmembrane helix</keyword>